<organism evidence="3 4">
    <name type="scientific">Verticillium longisporum</name>
    <name type="common">Verticillium dahliae var. longisporum</name>
    <dbReference type="NCBI Taxonomy" id="100787"/>
    <lineage>
        <taxon>Eukaryota</taxon>
        <taxon>Fungi</taxon>
        <taxon>Dikarya</taxon>
        <taxon>Ascomycota</taxon>
        <taxon>Pezizomycotina</taxon>
        <taxon>Sordariomycetes</taxon>
        <taxon>Hypocreomycetidae</taxon>
        <taxon>Glomerellales</taxon>
        <taxon>Plectosphaerellaceae</taxon>
        <taxon>Verticillium</taxon>
    </lineage>
</organism>
<feature type="compositionally biased region" description="Basic and acidic residues" evidence="1">
    <location>
        <begin position="298"/>
        <end position="310"/>
    </location>
</feature>
<feature type="compositionally biased region" description="Basic and acidic residues" evidence="1">
    <location>
        <begin position="147"/>
        <end position="162"/>
    </location>
</feature>
<reference evidence="3 4" key="1">
    <citation type="submission" date="2015-05" db="EMBL/GenBank/DDBJ databases">
        <authorList>
            <person name="Wang D.B."/>
            <person name="Wang M."/>
        </authorList>
    </citation>
    <scope>NUCLEOTIDE SEQUENCE [LARGE SCALE GENOMIC DNA]</scope>
    <source>
        <strain evidence="3">VL1</strain>
    </source>
</reference>
<accession>A0A0G4L1Q6</accession>
<evidence type="ECO:0000256" key="2">
    <source>
        <dbReference type="SAM" id="Phobius"/>
    </source>
</evidence>
<feature type="transmembrane region" description="Helical" evidence="2">
    <location>
        <begin position="258"/>
        <end position="274"/>
    </location>
</feature>
<feature type="compositionally biased region" description="Basic and acidic residues" evidence="1">
    <location>
        <begin position="192"/>
        <end position="208"/>
    </location>
</feature>
<feature type="non-terminal residue" evidence="3">
    <location>
        <position position="327"/>
    </location>
</feature>
<evidence type="ECO:0000313" key="3">
    <source>
        <dbReference type="EMBL" id="CRK15958.1"/>
    </source>
</evidence>
<keyword evidence="2" id="KW-1133">Transmembrane helix</keyword>
<feature type="region of interest" description="Disordered" evidence="1">
    <location>
        <begin position="81"/>
        <end position="224"/>
    </location>
</feature>
<protein>
    <submittedName>
        <fullName evidence="3">Uncharacterized protein</fullName>
    </submittedName>
</protein>
<evidence type="ECO:0000256" key="1">
    <source>
        <dbReference type="SAM" id="MobiDB-lite"/>
    </source>
</evidence>
<sequence>MDGWNYRMCDITDGETPTELRQIICAGLGLMDAQTTQLYTTELGVFNHDEPLDDQRLLTQKQHKADAVGTLKLFVRPSGYIAQGPIDPNGVPASLAPGTPMDTTASSGTHDRLNGPRTRSSSSPPTSRQNTVSGERPDGKALAQEASEYRAEMERKQREYLAKRRQVAAMKDNPSPDTGTAGGYYGIAGRSVDFDQPRNSPFEEKKPDQLFPARKPPAPPSDPSATLIKANSLSKKTGHQLRTSTGSDAYHHARRPRVVLLVAVAIVFLLYRVFQNSDWDPARAPTSPKTNIPAGHSHPVEHPFEDEHKQNPIPPAAAADQKADSKP</sequence>
<keyword evidence="2" id="KW-0812">Transmembrane</keyword>
<gene>
    <name evidence="3" type="ORF">BN1708_017443</name>
</gene>
<dbReference type="STRING" id="100787.A0A0G4L1Q6"/>
<feature type="region of interest" description="Disordered" evidence="1">
    <location>
        <begin position="279"/>
        <end position="327"/>
    </location>
</feature>
<dbReference type="Proteomes" id="UP000044602">
    <property type="component" value="Unassembled WGS sequence"/>
</dbReference>
<feature type="compositionally biased region" description="Low complexity" evidence="1">
    <location>
        <begin position="116"/>
        <end position="128"/>
    </location>
</feature>
<keyword evidence="2" id="KW-0472">Membrane</keyword>
<name>A0A0G4L1Q6_VERLO</name>
<dbReference type="EMBL" id="CVQH01007058">
    <property type="protein sequence ID" value="CRK15958.1"/>
    <property type="molecule type" value="Genomic_DNA"/>
</dbReference>
<evidence type="ECO:0000313" key="4">
    <source>
        <dbReference type="Proteomes" id="UP000044602"/>
    </source>
</evidence>
<proteinExistence type="predicted"/>
<keyword evidence="4" id="KW-1185">Reference proteome</keyword>
<dbReference type="AlphaFoldDB" id="A0A0G4L1Q6"/>